<feature type="region of interest" description="Disordered" evidence="1">
    <location>
        <begin position="251"/>
        <end position="282"/>
    </location>
</feature>
<organism evidence="2 3">
    <name type="scientific">Rotaria magnacalcarata</name>
    <dbReference type="NCBI Taxonomy" id="392030"/>
    <lineage>
        <taxon>Eukaryota</taxon>
        <taxon>Metazoa</taxon>
        <taxon>Spiralia</taxon>
        <taxon>Gnathifera</taxon>
        <taxon>Rotifera</taxon>
        <taxon>Eurotatoria</taxon>
        <taxon>Bdelloidea</taxon>
        <taxon>Philodinida</taxon>
        <taxon>Philodinidae</taxon>
        <taxon>Rotaria</taxon>
    </lineage>
</organism>
<proteinExistence type="predicted"/>
<sequence length="282" mass="31847">MSISYHLDQLPSNVLSLSGYDFFQFIRTTLGEPEAKLLNKISVKTTSSLLLIEDPLDIFNQDIDDEELDTLKEQLCFKMKNDKFLIKPGVTYGFVSLKQALKENLNQQLKHSTKRKQQKQNVNTSSISSLSTPIQEVTTSSFQLEEGIDFTLNIDFEQNSVAQATIKCKCGKVISLCKNNQKIQVSNFYKHLQTIGCSRMQEIKKAQKQIILQQQLQSTISVSQFPASQSCVSPMQIRTDEAINTSAAPNINLVPTSQSKNNAKRRIVSEPERSFSTKRSRT</sequence>
<name>A0A816FKR1_9BILA</name>
<comment type="caution">
    <text evidence="2">The sequence shown here is derived from an EMBL/GenBank/DDBJ whole genome shotgun (WGS) entry which is preliminary data.</text>
</comment>
<dbReference type="EMBL" id="CAJNOW010018082">
    <property type="protein sequence ID" value="CAF1662720.1"/>
    <property type="molecule type" value="Genomic_DNA"/>
</dbReference>
<evidence type="ECO:0000256" key="1">
    <source>
        <dbReference type="SAM" id="MobiDB-lite"/>
    </source>
</evidence>
<dbReference type="Proteomes" id="UP000663834">
    <property type="component" value="Unassembled WGS sequence"/>
</dbReference>
<dbReference type="AlphaFoldDB" id="A0A816FKR1"/>
<evidence type="ECO:0000313" key="3">
    <source>
        <dbReference type="Proteomes" id="UP000663834"/>
    </source>
</evidence>
<accession>A0A816FKR1</accession>
<reference evidence="2" key="1">
    <citation type="submission" date="2021-02" db="EMBL/GenBank/DDBJ databases">
        <authorList>
            <person name="Nowell W R."/>
        </authorList>
    </citation>
    <scope>NUCLEOTIDE SEQUENCE</scope>
</reference>
<dbReference type="OrthoDB" id="10015352at2759"/>
<gene>
    <name evidence="2" type="ORF">KQP761_LOCUS32442</name>
</gene>
<protein>
    <submittedName>
        <fullName evidence="2">Uncharacterized protein</fullName>
    </submittedName>
</protein>
<evidence type="ECO:0000313" key="2">
    <source>
        <dbReference type="EMBL" id="CAF1662720.1"/>
    </source>
</evidence>
<feature type="compositionally biased region" description="Polar residues" evidence="1">
    <location>
        <begin position="251"/>
        <end position="261"/>
    </location>
</feature>